<reference evidence="2 3" key="1">
    <citation type="submission" date="2018-08" db="EMBL/GenBank/DDBJ databases">
        <title>Streptomyces NEAU-D10 sp. nov., a novel Actinomycete isolated from soil.</title>
        <authorList>
            <person name="Jin L."/>
        </authorList>
    </citation>
    <scope>NUCLEOTIDE SEQUENCE [LARGE SCALE GENOMIC DNA]</scope>
    <source>
        <strain evidence="2 3">NEAU-D10</strain>
    </source>
</reference>
<dbReference type="Pfam" id="PF19631">
    <property type="entry name" value="Trypco2"/>
    <property type="match status" value="1"/>
</dbReference>
<evidence type="ECO:0000313" key="3">
    <source>
        <dbReference type="Proteomes" id="UP000262477"/>
    </source>
</evidence>
<dbReference type="EMBL" id="QUAC01000005">
    <property type="protein sequence ID" value="REK92164.1"/>
    <property type="molecule type" value="Genomic_DNA"/>
</dbReference>
<protein>
    <recommendedName>
        <fullName evidence="1">Trypsin-co-occurring domain-containing protein</fullName>
    </recommendedName>
</protein>
<comment type="caution">
    <text evidence="2">The sequence shown here is derived from an EMBL/GenBank/DDBJ whole genome shotgun (WGS) entry which is preliminary data.</text>
</comment>
<dbReference type="RefSeq" id="WP_128502351.1">
    <property type="nucleotide sequence ID" value="NZ_CP084681.1"/>
</dbReference>
<evidence type="ECO:0000259" key="1">
    <source>
        <dbReference type="Pfam" id="PF19631"/>
    </source>
</evidence>
<dbReference type="AlphaFoldDB" id="A0A371QBW9"/>
<keyword evidence="3" id="KW-1185">Reference proteome</keyword>
<feature type="domain" description="Trypsin-co-occurring" evidence="1">
    <location>
        <begin position="4"/>
        <end position="80"/>
    </location>
</feature>
<evidence type="ECO:0000313" key="2">
    <source>
        <dbReference type="EMBL" id="REK92164.1"/>
    </source>
</evidence>
<dbReference type="OrthoDB" id="9256172at2"/>
<organism evidence="2 3">
    <name type="scientific">Streptomyces inhibens</name>
    <dbReference type="NCBI Taxonomy" id="2293571"/>
    <lineage>
        <taxon>Bacteria</taxon>
        <taxon>Bacillati</taxon>
        <taxon>Actinomycetota</taxon>
        <taxon>Actinomycetes</taxon>
        <taxon>Kitasatosporales</taxon>
        <taxon>Streptomycetaceae</taxon>
        <taxon>Streptomyces</taxon>
    </lineage>
</organism>
<dbReference type="Proteomes" id="UP000262477">
    <property type="component" value="Unassembled WGS sequence"/>
</dbReference>
<proteinExistence type="predicted"/>
<accession>A0A371QBW9</accession>
<sequence>MTGIGLSDTIRALRQELVAAVNDGEGQPVRFHVDSVDLEMQVEVTASAEVNGGIKFWVLTAGGKATGGASTTHTVSLHLKAETADGGRVVTSNHLELAD</sequence>
<gene>
    <name evidence="2" type="ORF">DY245_00480</name>
</gene>
<dbReference type="InterPro" id="IPR045608">
    <property type="entry name" value="Trypco2"/>
</dbReference>
<name>A0A371QBW9_STRIH</name>